<evidence type="ECO:0000256" key="1">
    <source>
        <dbReference type="ARBA" id="ARBA00022500"/>
    </source>
</evidence>
<dbReference type="PANTHER" id="PTHR39452:SF1">
    <property type="entry name" value="CHEY-P PHOSPHATASE CHEX"/>
    <property type="match status" value="1"/>
</dbReference>
<proteinExistence type="predicted"/>
<feature type="domain" description="Chemotaxis phosphatase CheX-like" evidence="2">
    <location>
        <begin position="47"/>
        <end position="144"/>
    </location>
</feature>
<dbReference type="InterPro" id="IPR038756">
    <property type="entry name" value="CheX-like"/>
</dbReference>
<dbReference type="Gene3D" id="3.40.1550.10">
    <property type="entry name" value="CheC-like"/>
    <property type="match status" value="1"/>
</dbReference>
<dbReference type="eggNOG" id="COG1406">
    <property type="taxonomic scope" value="Bacteria"/>
</dbReference>
<dbReference type="HOGENOM" id="CLU_116290_0_0_7"/>
<reference evidence="4" key="2">
    <citation type="submission" date="2013-07" db="EMBL/GenBank/DDBJ databases">
        <authorList>
            <person name="Morais-Silva F.O."/>
            <person name="Rezende A.M."/>
            <person name="Pimentel C."/>
            <person name="Resende D.M."/>
            <person name="Santos C.I."/>
            <person name="Clemente C."/>
            <person name="de Oliveira L.M."/>
            <person name="da Silva S.M."/>
            <person name="Costa D.A."/>
            <person name="Varela-Raposo A."/>
            <person name="Horacio E.C.A."/>
            <person name="Matos M."/>
            <person name="Flores O."/>
            <person name="Ruiz J.C."/>
            <person name="Rodrigues-Pousada C."/>
        </authorList>
    </citation>
    <scope>NUCLEOTIDE SEQUENCE [LARGE SCALE GENOMIC DNA]</scope>
    <source>
        <strain evidence="4">ATCC 19364 / DSM 1382 / NCIMB 9332 / VKM B-1759</strain>
    </source>
</reference>
<protein>
    <submittedName>
        <fullName evidence="3">Putative CheC domain protein</fullName>
    </submittedName>
</protein>
<name>T2GEJ8_MEGG1</name>
<organism evidence="3 4">
    <name type="scientific">Megalodesulfovibrio gigas (strain ATCC 19364 / DSM 1382 / NCIMB 9332 / VKM B-1759)</name>
    <name type="common">Desulfovibrio gigas</name>
    <dbReference type="NCBI Taxonomy" id="1121448"/>
    <lineage>
        <taxon>Bacteria</taxon>
        <taxon>Pseudomonadati</taxon>
        <taxon>Thermodesulfobacteriota</taxon>
        <taxon>Desulfovibrionia</taxon>
        <taxon>Desulfovibrionales</taxon>
        <taxon>Desulfovibrionaceae</taxon>
        <taxon>Megalodesulfovibrio</taxon>
    </lineage>
</organism>
<dbReference type="KEGG" id="dgg:DGI_2979"/>
<dbReference type="Pfam" id="PF13690">
    <property type="entry name" value="CheX"/>
    <property type="match status" value="1"/>
</dbReference>
<dbReference type="AlphaFoldDB" id="T2GEJ8"/>
<dbReference type="Proteomes" id="UP000016587">
    <property type="component" value="Chromosome"/>
</dbReference>
<keyword evidence="4" id="KW-1185">Reference proteome</keyword>
<dbReference type="CDD" id="cd17906">
    <property type="entry name" value="CheX"/>
    <property type="match status" value="1"/>
</dbReference>
<dbReference type="SUPFAM" id="SSF103039">
    <property type="entry name" value="CheC-like"/>
    <property type="match status" value="1"/>
</dbReference>
<accession>T2GEJ8</accession>
<dbReference type="InterPro" id="IPR028976">
    <property type="entry name" value="CheC-like_sf"/>
</dbReference>
<dbReference type="RefSeq" id="WP_021761770.1">
    <property type="nucleotide sequence ID" value="NC_022444.1"/>
</dbReference>
<dbReference type="PANTHER" id="PTHR39452">
    <property type="entry name" value="CHEY-P PHOSPHATASE CHEX"/>
    <property type="match status" value="1"/>
</dbReference>
<keyword evidence="1" id="KW-0145">Chemotaxis</keyword>
<dbReference type="EMBL" id="CP006585">
    <property type="protein sequence ID" value="AGW14703.1"/>
    <property type="molecule type" value="Genomic_DNA"/>
</dbReference>
<evidence type="ECO:0000259" key="2">
    <source>
        <dbReference type="Pfam" id="PF13690"/>
    </source>
</evidence>
<evidence type="ECO:0000313" key="4">
    <source>
        <dbReference type="Proteomes" id="UP000016587"/>
    </source>
</evidence>
<dbReference type="STRING" id="1121448.DGI_2979"/>
<dbReference type="OrthoDB" id="9790435at2"/>
<gene>
    <name evidence="3" type="ORF">DGI_2979</name>
</gene>
<reference evidence="3 4" key="1">
    <citation type="journal article" date="2013" name="J. Bacteriol.">
        <title>Roles of HynAB and Ech, the only two hydrogenases found in the model sulfate reducer Desulfovibrio gigas.</title>
        <authorList>
            <person name="Morais-Silva F.O."/>
            <person name="Santos C.I."/>
            <person name="Rodrigues R."/>
            <person name="Pereira I.A."/>
            <person name="Rodrigues-Pousada C."/>
        </authorList>
    </citation>
    <scope>NUCLEOTIDE SEQUENCE [LARGE SCALE GENOMIC DNA]</scope>
    <source>
        <strain evidence="4">ATCC 19364 / DSM 1382 / NCIMB 9332 / VKM B-1759</strain>
    </source>
</reference>
<sequence>MRKRTFDVDFINPFLQAVIDVLTTMAQVVPTPGRPFLKESTFARGEVSGIISVSGYSNGSIALTFPEDCAKVIVGNMLNESIREMGPDVYDGVGELTNMISGQARKGLATQGMKFHAGIPKVLHGKGHTVVHPTSGPVIGIPFNTPFGDLTVEVSLS</sequence>
<dbReference type="GO" id="GO:0006935">
    <property type="term" value="P:chemotaxis"/>
    <property type="evidence" value="ECO:0007669"/>
    <property type="project" value="UniProtKB-KW"/>
</dbReference>
<evidence type="ECO:0000313" key="3">
    <source>
        <dbReference type="EMBL" id="AGW14703.1"/>
    </source>
</evidence>
<dbReference type="InterPro" id="IPR028051">
    <property type="entry name" value="CheX-like_dom"/>
</dbReference>
<dbReference type="PATRIC" id="fig|1121448.10.peg.2940"/>